<sequence length="354" mass="38342">MSKNKKTAIVSAVLLSTAMLSGCSLFGNDTKVNVDPPKNTYSENAAKESTNTAKETSGKAAAENSIATELYLVDKDGYIVPQTVNLPQTKSIATEALEYLVKNGPVTDMLPNGFQAVIPQDTKISVNIKKKVATVDFSKEFKEYKKEDEAKILQSITWTLTQFNSINSVKLQINGKALTEMPVDKTPIQNALTRADGINIDTSDVTDITNTKPLTVYYIGGDSGAYYYVPVTKRVNNGEENNIAAAVEELVKGPEKSSSLVTEISPDAKLLDTPKVADGKVTLNFNDSIYSSFDDKEKMVTDMAINSLVLSLTEQEGIESVALTVDGKDQLQNEEGKSLSAPVTRPQKVNTGSY</sequence>
<feature type="compositionally biased region" description="Polar residues" evidence="1">
    <location>
        <begin position="39"/>
        <end position="55"/>
    </location>
</feature>
<dbReference type="SMART" id="SM00909">
    <property type="entry name" value="Germane"/>
    <property type="match status" value="2"/>
</dbReference>
<evidence type="ECO:0000313" key="5">
    <source>
        <dbReference type="Proteomes" id="UP000233375"/>
    </source>
</evidence>
<dbReference type="Proteomes" id="UP000233375">
    <property type="component" value="Unassembled WGS sequence"/>
</dbReference>
<feature type="signal peptide" evidence="2">
    <location>
        <begin position="1"/>
        <end position="27"/>
    </location>
</feature>
<evidence type="ECO:0000256" key="1">
    <source>
        <dbReference type="SAM" id="MobiDB-lite"/>
    </source>
</evidence>
<comment type="caution">
    <text evidence="4">The sequence shown here is derived from an EMBL/GenBank/DDBJ whole genome shotgun (WGS) entry which is preliminary data.</text>
</comment>
<evidence type="ECO:0000256" key="2">
    <source>
        <dbReference type="SAM" id="SignalP"/>
    </source>
</evidence>
<name>A0A2N0Z6C4_9BACI</name>
<reference evidence="4 5" key="1">
    <citation type="journal article" date="2003" name="Int. J. Syst. Evol. Microbiol.">
        <title>Bacillus nealsonii sp. nov., isolated from a spacecraft-assembly facility, whose spores are gamma-radiation resistant.</title>
        <authorList>
            <person name="Venkateswaran K."/>
            <person name="Kempf M."/>
            <person name="Chen F."/>
            <person name="Satomi M."/>
            <person name="Nicholson W."/>
            <person name="Kern R."/>
        </authorList>
    </citation>
    <scope>NUCLEOTIDE SEQUENCE [LARGE SCALE GENOMIC DNA]</scope>
    <source>
        <strain evidence="4 5">FO-92</strain>
    </source>
</reference>
<gene>
    <name evidence="4" type="ORF">CWS01_04045</name>
</gene>
<evidence type="ECO:0000259" key="3">
    <source>
        <dbReference type="SMART" id="SM00909"/>
    </source>
</evidence>
<dbReference type="EMBL" id="PISE01000008">
    <property type="protein sequence ID" value="PKG25050.1"/>
    <property type="molecule type" value="Genomic_DNA"/>
</dbReference>
<feature type="chain" id="PRO_5039210751" evidence="2">
    <location>
        <begin position="28"/>
        <end position="354"/>
    </location>
</feature>
<dbReference type="Pfam" id="PF10646">
    <property type="entry name" value="Germane"/>
    <property type="match status" value="2"/>
</dbReference>
<dbReference type="AlphaFoldDB" id="A0A2N0Z6C4"/>
<evidence type="ECO:0000313" key="4">
    <source>
        <dbReference type="EMBL" id="PKG25050.1"/>
    </source>
</evidence>
<accession>A0A2N0Z6C4</accession>
<keyword evidence="2" id="KW-0732">Signal</keyword>
<feature type="region of interest" description="Disordered" evidence="1">
    <location>
        <begin position="332"/>
        <end position="354"/>
    </location>
</feature>
<keyword evidence="5" id="KW-1185">Reference proteome</keyword>
<dbReference type="RefSeq" id="WP_101175765.1">
    <property type="nucleotide sequence ID" value="NZ_PISE01000008.1"/>
</dbReference>
<organism evidence="4 5">
    <name type="scientific">Niallia nealsonii</name>
    <dbReference type="NCBI Taxonomy" id="115979"/>
    <lineage>
        <taxon>Bacteria</taxon>
        <taxon>Bacillati</taxon>
        <taxon>Bacillota</taxon>
        <taxon>Bacilli</taxon>
        <taxon>Bacillales</taxon>
        <taxon>Bacillaceae</taxon>
        <taxon>Niallia</taxon>
    </lineage>
</organism>
<protein>
    <submittedName>
        <fullName evidence="4">Sporulation protein</fullName>
    </submittedName>
</protein>
<dbReference type="InterPro" id="IPR019606">
    <property type="entry name" value="GerMN"/>
</dbReference>
<feature type="domain" description="GerMN" evidence="3">
    <location>
        <begin position="93"/>
        <end position="182"/>
    </location>
</feature>
<dbReference type="PROSITE" id="PS51257">
    <property type="entry name" value="PROKAR_LIPOPROTEIN"/>
    <property type="match status" value="1"/>
</dbReference>
<dbReference type="OrthoDB" id="1715058at2"/>
<proteinExistence type="predicted"/>
<feature type="domain" description="GerMN" evidence="3">
    <location>
        <begin position="243"/>
        <end position="334"/>
    </location>
</feature>
<feature type="region of interest" description="Disordered" evidence="1">
    <location>
        <begin position="33"/>
        <end position="58"/>
    </location>
</feature>